<dbReference type="PANTHER" id="PTHR36180">
    <property type="entry name" value="DNA-BINDING PROTEIN-RELATED-RELATED"/>
    <property type="match status" value="1"/>
</dbReference>
<organism evidence="3 4">
    <name type="scientific">Vitreoscilla massiliensis</name>
    <dbReference type="NCBI Taxonomy" id="1689272"/>
    <lineage>
        <taxon>Bacteria</taxon>
        <taxon>Pseudomonadati</taxon>
        <taxon>Pseudomonadota</taxon>
        <taxon>Betaproteobacteria</taxon>
        <taxon>Neisseriales</taxon>
        <taxon>Neisseriaceae</taxon>
        <taxon>Vitreoscilla</taxon>
    </lineage>
</organism>
<evidence type="ECO:0000313" key="3">
    <source>
        <dbReference type="EMBL" id="UOO89536.1"/>
    </source>
</evidence>
<evidence type="ECO:0000313" key="4">
    <source>
        <dbReference type="Proteomes" id="UP000832011"/>
    </source>
</evidence>
<accession>A0ABY4E1A9</accession>
<dbReference type="EMBL" id="CP091511">
    <property type="protein sequence ID" value="UOO89536.1"/>
    <property type="molecule type" value="Genomic_DNA"/>
</dbReference>
<dbReference type="InterPro" id="IPR005039">
    <property type="entry name" value="Ant_C"/>
</dbReference>
<feature type="domain" description="Antirepressor protein C-terminal" evidence="1">
    <location>
        <begin position="125"/>
        <end position="230"/>
    </location>
</feature>
<dbReference type="PANTHER" id="PTHR36180:SF1">
    <property type="entry name" value="ANTA_ANTB ANTIREPRESSOR DOMAIN-CONTAINING PROTEIN"/>
    <property type="match status" value="1"/>
</dbReference>
<dbReference type="InterPro" id="IPR013557">
    <property type="entry name" value="AntA/B_antirep"/>
</dbReference>
<sequence>MNELFSLVNSTLNGEAIQTVSARELHEFLEVKSRFNDWIGNRIEEFEFIENQDFVTFTKNLVKGRPSTEYHISLDMAKELSMVERNEKGKQARLYFIECERKAKSAPMLPQSFSEALRLAADLQDQLALAAPKAAALDRISQADGDLCLTDAAKTLGMQPRRLTDWLSQHKWIYKRDGKGSWIGYQDKIQTGYLHHSEYRYFSKSQQVELLSTQVLVTPKGLARIARAIEEMAA</sequence>
<proteinExistence type="predicted"/>
<name>A0ABY4E1A9_9NEIS</name>
<keyword evidence="4" id="KW-1185">Reference proteome</keyword>
<feature type="domain" description="AntA/AntB antirepressor" evidence="2">
    <location>
        <begin position="20"/>
        <end position="86"/>
    </location>
</feature>
<gene>
    <name evidence="3" type="ORF">LVJ82_00710</name>
</gene>
<dbReference type="Proteomes" id="UP000832011">
    <property type="component" value="Chromosome"/>
</dbReference>
<dbReference type="Pfam" id="PF03374">
    <property type="entry name" value="ANT"/>
    <property type="match status" value="1"/>
</dbReference>
<protein>
    <submittedName>
        <fullName evidence="3">Phage antirepressor KilAC domain-containing protein</fullName>
    </submittedName>
</protein>
<reference evidence="3 4" key="1">
    <citation type="journal article" date="2022" name="Res Sq">
        <title>Evolution of multicellular longitudinally dividing oral cavity symbionts (Neisseriaceae).</title>
        <authorList>
            <person name="Nyongesa S."/>
            <person name="Weber P."/>
            <person name="Bernet E."/>
            <person name="Pullido F."/>
            <person name="Nieckarz M."/>
            <person name="Delaby M."/>
            <person name="Nieves C."/>
            <person name="Viehboeck T."/>
            <person name="Krause N."/>
            <person name="Rivera-Millot A."/>
            <person name="Nakamura A."/>
            <person name="Vischer N."/>
            <person name="VanNieuwenhze M."/>
            <person name="Brun Y."/>
            <person name="Cava F."/>
            <person name="Bulgheresi S."/>
            <person name="Veyrier F."/>
        </authorList>
    </citation>
    <scope>NUCLEOTIDE SEQUENCE [LARGE SCALE GENOMIC DNA]</scope>
    <source>
        <strain evidence="3 4">SN4</strain>
    </source>
</reference>
<evidence type="ECO:0000259" key="1">
    <source>
        <dbReference type="Pfam" id="PF03374"/>
    </source>
</evidence>
<evidence type="ECO:0000259" key="2">
    <source>
        <dbReference type="Pfam" id="PF08346"/>
    </source>
</evidence>
<dbReference type="Pfam" id="PF08346">
    <property type="entry name" value="AntA"/>
    <property type="match status" value="1"/>
</dbReference>
<dbReference type="RefSeq" id="WP_058357225.1">
    <property type="nucleotide sequence ID" value="NZ_CABKVG010000010.1"/>
</dbReference>